<evidence type="ECO:0000313" key="4">
    <source>
        <dbReference type="Proteomes" id="UP000799444"/>
    </source>
</evidence>
<keyword evidence="4" id="KW-1185">Reference proteome</keyword>
<keyword evidence="1" id="KW-0472">Membrane</keyword>
<dbReference type="Proteomes" id="UP000799444">
    <property type="component" value="Unassembled WGS sequence"/>
</dbReference>
<evidence type="ECO:0000256" key="2">
    <source>
        <dbReference type="SAM" id="SignalP"/>
    </source>
</evidence>
<keyword evidence="2" id="KW-0732">Signal</keyword>
<reference evidence="3" key="1">
    <citation type="journal article" date="2020" name="Stud. Mycol.">
        <title>101 Dothideomycetes genomes: a test case for predicting lifestyles and emergence of pathogens.</title>
        <authorList>
            <person name="Haridas S."/>
            <person name="Albert R."/>
            <person name="Binder M."/>
            <person name="Bloem J."/>
            <person name="Labutti K."/>
            <person name="Salamov A."/>
            <person name="Andreopoulos B."/>
            <person name="Baker S."/>
            <person name="Barry K."/>
            <person name="Bills G."/>
            <person name="Bluhm B."/>
            <person name="Cannon C."/>
            <person name="Castanera R."/>
            <person name="Culley D."/>
            <person name="Daum C."/>
            <person name="Ezra D."/>
            <person name="Gonzalez J."/>
            <person name="Henrissat B."/>
            <person name="Kuo A."/>
            <person name="Liang C."/>
            <person name="Lipzen A."/>
            <person name="Lutzoni F."/>
            <person name="Magnuson J."/>
            <person name="Mondo S."/>
            <person name="Nolan M."/>
            <person name="Ohm R."/>
            <person name="Pangilinan J."/>
            <person name="Park H.-J."/>
            <person name="Ramirez L."/>
            <person name="Alfaro M."/>
            <person name="Sun H."/>
            <person name="Tritt A."/>
            <person name="Yoshinaga Y."/>
            <person name="Zwiers L.-H."/>
            <person name="Turgeon B."/>
            <person name="Goodwin S."/>
            <person name="Spatafora J."/>
            <person name="Crous P."/>
            <person name="Grigoriev I."/>
        </authorList>
    </citation>
    <scope>NUCLEOTIDE SEQUENCE</scope>
    <source>
        <strain evidence="3">CBS 125425</strain>
    </source>
</reference>
<accession>A0A9P4R2N2</accession>
<protein>
    <submittedName>
        <fullName evidence="3">Uncharacterized protein</fullName>
    </submittedName>
</protein>
<organism evidence="3 4">
    <name type="scientific">Polyplosphaeria fusca</name>
    <dbReference type="NCBI Taxonomy" id="682080"/>
    <lineage>
        <taxon>Eukaryota</taxon>
        <taxon>Fungi</taxon>
        <taxon>Dikarya</taxon>
        <taxon>Ascomycota</taxon>
        <taxon>Pezizomycotina</taxon>
        <taxon>Dothideomycetes</taxon>
        <taxon>Pleosporomycetidae</taxon>
        <taxon>Pleosporales</taxon>
        <taxon>Tetraplosphaeriaceae</taxon>
        <taxon>Polyplosphaeria</taxon>
    </lineage>
</organism>
<feature type="chain" id="PRO_5040147458" evidence="2">
    <location>
        <begin position="20"/>
        <end position="234"/>
    </location>
</feature>
<comment type="caution">
    <text evidence="3">The sequence shown here is derived from an EMBL/GenBank/DDBJ whole genome shotgun (WGS) entry which is preliminary data.</text>
</comment>
<sequence length="234" mass="26545">MPSFGLPATISLLTSAASAHQTPPDCEGLTGTDITLILLYPAILLLIYFLFRSTKSWLNAKLAPKPGAHLVTLMEQYCTLLHDLNTSLSADLDELATQRLAKNRLSDADMHGVIAFMGSERMGMLDERDMLRSAINAEIARVTRLTQQMDRAQRVGMKPEMRRVRVLVGEQRRGEERMRGLMGQMEMAVPREEGKGRRDRRERAEEGMEKLMCEIEQARRPSSMRRFAPRGDLW</sequence>
<keyword evidence="1" id="KW-1133">Transmembrane helix</keyword>
<dbReference type="AlphaFoldDB" id="A0A9P4R2N2"/>
<evidence type="ECO:0000313" key="3">
    <source>
        <dbReference type="EMBL" id="KAF2735604.1"/>
    </source>
</evidence>
<gene>
    <name evidence="3" type="ORF">EJ04DRAFT_551919</name>
</gene>
<keyword evidence="1" id="KW-0812">Transmembrane</keyword>
<feature type="signal peptide" evidence="2">
    <location>
        <begin position="1"/>
        <end position="19"/>
    </location>
</feature>
<feature type="transmembrane region" description="Helical" evidence="1">
    <location>
        <begin position="29"/>
        <end position="51"/>
    </location>
</feature>
<evidence type="ECO:0000256" key="1">
    <source>
        <dbReference type="SAM" id="Phobius"/>
    </source>
</evidence>
<dbReference type="EMBL" id="ML996134">
    <property type="protein sequence ID" value="KAF2735604.1"/>
    <property type="molecule type" value="Genomic_DNA"/>
</dbReference>
<name>A0A9P4R2N2_9PLEO</name>
<proteinExistence type="predicted"/>